<keyword evidence="6 8" id="KW-1133">Transmembrane helix</keyword>
<feature type="transmembrane region" description="Helical" evidence="8">
    <location>
        <begin position="209"/>
        <end position="230"/>
    </location>
</feature>
<dbReference type="PANTHER" id="PTHR33908:SF11">
    <property type="entry name" value="MEMBRANE PROTEIN"/>
    <property type="match status" value="1"/>
</dbReference>
<evidence type="ECO:0000313" key="11">
    <source>
        <dbReference type="Proteomes" id="UP000295645"/>
    </source>
</evidence>
<feature type="transmembrane region" description="Helical" evidence="8">
    <location>
        <begin position="167"/>
        <end position="197"/>
    </location>
</feature>
<comment type="caution">
    <text evidence="10">The sequence shown here is derived from an EMBL/GenBank/DDBJ whole genome shotgun (WGS) entry which is preliminary data.</text>
</comment>
<evidence type="ECO:0000256" key="7">
    <source>
        <dbReference type="ARBA" id="ARBA00023136"/>
    </source>
</evidence>
<comment type="subcellular location">
    <subcellularLocation>
        <location evidence="1">Cell membrane</location>
        <topology evidence="1">Multi-pass membrane protein</topology>
    </subcellularLocation>
</comment>
<evidence type="ECO:0000259" key="9">
    <source>
        <dbReference type="Pfam" id="PF13231"/>
    </source>
</evidence>
<feature type="transmembrane region" description="Helical" evidence="8">
    <location>
        <begin position="288"/>
        <end position="307"/>
    </location>
</feature>
<feature type="transmembrane region" description="Helical" evidence="8">
    <location>
        <begin position="319"/>
        <end position="336"/>
    </location>
</feature>
<feature type="transmembrane region" description="Helical" evidence="8">
    <location>
        <begin position="90"/>
        <end position="109"/>
    </location>
</feature>
<dbReference type="OrthoDB" id="7167895at2"/>
<sequence>MRAPPGHMTMRDRISVAAAVRTWRGIFLVLFAIVSLAKIAIACRLSPFGDEAFYWQESLAPAWGYSDLPPLTAWLIHIGEMLAGHNLFGMRLPFLLIGAAIPWQVRALALRYAGQEQGWQAALGALLLPLAGSLGVLALPDVPLTFGILLAMQGLCAAMDRDRARDWLLLGIGLALCWATHYRAAMPMLAGLIMLCVTPRGRAQWRQPGLWGALLVASIGLLPIVVFNAAQHGVGIGFQVVDRNPWSFQPGALVQPLEQAMACTPLAYVVLLWAAWQGWRRRAHAGWDVLGVVGITFVAAYFVLGLFADDVRFRAHWPLPGYLVLIAALPMLAGSMSRTWRRVIATAFFMAGLGLAAGLGYLGLAASTEGPRVLAGYKAFPSNFTGWRESGVEAGKLLAARPDALLVADNFMLGAELRFALGAQQAVYVLDSPFNDKHGRAPQLAIWRRDEAALLADAPGHHVLLAVDETSMREGARRDWLGSLCSRVASPVLVARLDLFEGRRRFAFYDATVPSMALPPMTADDCVVWMNAWRAGMSD</sequence>
<feature type="transmembrane region" description="Helical" evidence="8">
    <location>
        <begin position="259"/>
        <end position="276"/>
    </location>
</feature>
<evidence type="ECO:0000256" key="1">
    <source>
        <dbReference type="ARBA" id="ARBA00004651"/>
    </source>
</evidence>
<evidence type="ECO:0000256" key="8">
    <source>
        <dbReference type="SAM" id="Phobius"/>
    </source>
</evidence>
<dbReference type="Proteomes" id="UP000295645">
    <property type="component" value="Unassembled WGS sequence"/>
</dbReference>
<proteinExistence type="predicted"/>
<dbReference type="Pfam" id="PF13231">
    <property type="entry name" value="PMT_2"/>
    <property type="match status" value="1"/>
</dbReference>
<dbReference type="EMBL" id="SMCS01000001">
    <property type="protein sequence ID" value="TCV97393.1"/>
    <property type="molecule type" value="Genomic_DNA"/>
</dbReference>
<evidence type="ECO:0000256" key="3">
    <source>
        <dbReference type="ARBA" id="ARBA00022676"/>
    </source>
</evidence>
<evidence type="ECO:0000256" key="4">
    <source>
        <dbReference type="ARBA" id="ARBA00022679"/>
    </source>
</evidence>
<dbReference type="PANTHER" id="PTHR33908">
    <property type="entry name" value="MANNOSYLTRANSFERASE YKCB-RELATED"/>
    <property type="match status" value="1"/>
</dbReference>
<evidence type="ECO:0000256" key="5">
    <source>
        <dbReference type="ARBA" id="ARBA00022692"/>
    </source>
</evidence>
<evidence type="ECO:0000256" key="6">
    <source>
        <dbReference type="ARBA" id="ARBA00022989"/>
    </source>
</evidence>
<gene>
    <name evidence="10" type="ORF">EC912_101404</name>
</gene>
<protein>
    <submittedName>
        <fullName evidence="10">4-amino-4-deoxy-L-arabinose transferase-like glycosyltransferase</fullName>
    </submittedName>
</protein>
<evidence type="ECO:0000256" key="2">
    <source>
        <dbReference type="ARBA" id="ARBA00022475"/>
    </source>
</evidence>
<accession>A0A4R3Z0X9</accession>
<dbReference type="GO" id="GO:0009103">
    <property type="term" value="P:lipopolysaccharide biosynthetic process"/>
    <property type="evidence" value="ECO:0007669"/>
    <property type="project" value="UniProtKB-ARBA"/>
</dbReference>
<organism evidence="10 11">
    <name type="scientific">Luteibacter rhizovicinus</name>
    <dbReference type="NCBI Taxonomy" id="242606"/>
    <lineage>
        <taxon>Bacteria</taxon>
        <taxon>Pseudomonadati</taxon>
        <taxon>Pseudomonadota</taxon>
        <taxon>Gammaproteobacteria</taxon>
        <taxon>Lysobacterales</taxon>
        <taxon>Rhodanobacteraceae</taxon>
        <taxon>Luteibacter</taxon>
    </lineage>
</organism>
<dbReference type="InterPro" id="IPR050297">
    <property type="entry name" value="LipidA_mod_glycosyltrf_83"/>
</dbReference>
<keyword evidence="11" id="KW-1185">Reference proteome</keyword>
<keyword evidence="7 8" id="KW-0472">Membrane</keyword>
<dbReference type="AlphaFoldDB" id="A0A4R3Z0X9"/>
<keyword evidence="5 8" id="KW-0812">Transmembrane</keyword>
<dbReference type="GO" id="GO:0016763">
    <property type="term" value="F:pentosyltransferase activity"/>
    <property type="evidence" value="ECO:0007669"/>
    <property type="project" value="TreeGrafter"/>
</dbReference>
<keyword evidence="2" id="KW-1003">Cell membrane</keyword>
<keyword evidence="4 10" id="KW-0808">Transferase</keyword>
<feature type="domain" description="Glycosyltransferase RgtA/B/C/D-like" evidence="9">
    <location>
        <begin position="68"/>
        <end position="226"/>
    </location>
</feature>
<evidence type="ECO:0000313" key="10">
    <source>
        <dbReference type="EMBL" id="TCV97393.1"/>
    </source>
</evidence>
<feature type="transmembrane region" description="Helical" evidence="8">
    <location>
        <begin position="121"/>
        <end position="139"/>
    </location>
</feature>
<keyword evidence="3" id="KW-0328">Glycosyltransferase</keyword>
<feature type="transmembrane region" description="Helical" evidence="8">
    <location>
        <begin position="343"/>
        <end position="364"/>
    </location>
</feature>
<reference evidence="10 11" key="1">
    <citation type="submission" date="2019-03" db="EMBL/GenBank/DDBJ databases">
        <title>Above-ground endophytic microbial communities from plants in different locations in the United States.</title>
        <authorList>
            <person name="Frank C."/>
        </authorList>
    </citation>
    <scope>NUCLEOTIDE SEQUENCE [LARGE SCALE GENOMIC DNA]</scope>
    <source>
        <strain evidence="10 11">LP_13_YM</strain>
    </source>
</reference>
<dbReference type="InterPro" id="IPR038731">
    <property type="entry name" value="RgtA/B/C-like"/>
</dbReference>
<name>A0A4R3Z0X9_9GAMM</name>
<dbReference type="GO" id="GO:0005886">
    <property type="term" value="C:plasma membrane"/>
    <property type="evidence" value="ECO:0007669"/>
    <property type="project" value="UniProtKB-SubCell"/>
</dbReference>